<reference evidence="3 4" key="1">
    <citation type="submission" date="2016-11" db="EMBL/GenBank/DDBJ databases">
        <authorList>
            <person name="Jaros S."/>
            <person name="Januszkiewicz K."/>
            <person name="Wedrychowicz H."/>
        </authorList>
    </citation>
    <scope>NUCLEOTIDE SEQUENCE [LARGE SCALE GENOMIC DNA]</scope>
    <source>
        <strain evidence="3 4">DSM 9705</strain>
    </source>
</reference>
<organism evidence="3 4">
    <name type="scientific">Desulfofustis glycolicus DSM 9705</name>
    <dbReference type="NCBI Taxonomy" id="1121409"/>
    <lineage>
        <taxon>Bacteria</taxon>
        <taxon>Pseudomonadati</taxon>
        <taxon>Thermodesulfobacteriota</taxon>
        <taxon>Desulfobulbia</taxon>
        <taxon>Desulfobulbales</taxon>
        <taxon>Desulfocapsaceae</taxon>
        <taxon>Desulfofustis</taxon>
    </lineage>
</organism>
<evidence type="ECO:0000313" key="4">
    <source>
        <dbReference type="Proteomes" id="UP000184139"/>
    </source>
</evidence>
<dbReference type="RefSeq" id="WP_073378607.1">
    <property type="nucleotide sequence ID" value="NZ_FQXS01000031.1"/>
</dbReference>
<dbReference type="Proteomes" id="UP000184139">
    <property type="component" value="Unassembled WGS sequence"/>
</dbReference>
<evidence type="ECO:0000259" key="1">
    <source>
        <dbReference type="Pfam" id="PF01927"/>
    </source>
</evidence>
<keyword evidence="4" id="KW-1185">Reference proteome</keyword>
<accession>A0A1M5YC58</accession>
<dbReference type="InterPro" id="IPR027798">
    <property type="entry name" value="Ub_Mut7C"/>
</dbReference>
<dbReference type="Pfam" id="PF01927">
    <property type="entry name" value="Mut7-C"/>
    <property type="match status" value="1"/>
</dbReference>
<evidence type="ECO:0000313" key="3">
    <source>
        <dbReference type="EMBL" id="SHI09103.1"/>
    </source>
</evidence>
<gene>
    <name evidence="3" type="ORF">SAMN02745124_03803</name>
</gene>
<name>A0A1M5YC58_9BACT</name>
<dbReference type="PANTHER" id="PTHR39081:SF1">
    <property type="entry name" value="MUT7-C RNASE DOMAIN-CONTAINING PROTEIN"/>
    <property type="match status" value="1"/>
</dbReference>
<dbReference type="EMBL" id="FQXS01000031">
    <property type="protein sequence ID" value="SHI09103.1"/>
    <property type="molecule type" value="Genomic_DNA"/>
</dbReference>
<dbReference type="Pfam" id="PF14451">
    <property type="entry name" value="Ub-Mut7C"/>
    <property type="match status" value="1"/>
</dbReference>
<dbReference type="AlphaFoldDB" id="A0A1M5YC58"/>
<dbReference type="OrthoDB" id="9797655at2"/>
<evidence type="ECO:0000259" key="2">
    <source>
        <dbReference type="Pfam" id="PF14451"/>
    </source>
</evidence>
<proteinExistence type="predicted"/>
<evidence type="ECO:0008006" key="5">
    <source>
        <dbReference type="Google" id="ProtNLM"/>
    </source>
</evidence>
<sequence>MNDAIPDSSIPAVTLVFSGDLLDFFKDSGGSSYVYHYPLLRRASIKDIVESLGIPHTEIGRLSYNRKELDFSFVPAGSERLLVEPLSPLYPPTRPSTLRPESLNEIRFLVDVNVGKLVRLLRMAGLDATAALENQSIKAIAADGATDGRILLSRNRDLLKLRSVVFGRLIRSQDPTRQFIEVSHLFNLPSLYHPFSRCMACNGVLHPVDKADILDRLEPLTIRYYHRFHQCGSCGRLYWRGSHHDHMVRTFGFTEPEE</sequence>
<dbReference type="InterPro" id="IPR002782">
    <property type="entry name" value="Mut7-C_RNAse_dom"/>
</dbReference>
<feature type="domain" description="Ubiquitin Mut7-C" evidence="2">
    <location>
        <begin position="12"/>
        <end position="86"/>
    </location>
</feature>
<feature type="domain" description="Mut7-C RNAse" evidence="1">
    <location>
        <begin position="107"/>
        <end position="250"/>
    </location>
</feature>
<dbReference type="STRING" id="1121409.SAMN02745124_03803"/>
<dbReference type="PANTHER" id="PTHR39081">
    <property type="entry name" value="MUT7-C DOMAIN-CONTAINING PROTEIN"/>
    <property type="match status" value="1"/>
</dbReference>
<protein>
    <recommendedName>
        <fullName evidence="5">Twitching motility protein PilT</fullName>
    </recommendedName>
</protein>